<keyword evidence="6 11" id="KW-0812">Transmembrane</keyword>
<evidence type="ECO:0000256" key="8">
    <source>
        <dbReference type="ARBA" id="ARBA00022989"/>
    </source>
</evidence>
<feature type="transmembrane region" description="Helical" evidence="11">
    <location>
        <begin position="170"/>
        <end position="191"/>
    </location>
</feature>
<dbReference type="Proteomes" id="UP000192660">
    <property type="component" value="Unassembled WGS sequence"/>
</dbReference>
<evidence type="ECO:0000259" key="12">
    <source>
        <dbReference type="PROSITE" id="PS50109"/>
    </source>
</evidence>
<dbReference type="SMART" id="SM00387">
    <property type="entry name" value="HATPase_c"/>
    <property type="match status" value="1"/>
</dbReference>
<dbReference type="STRING" id="28034.BFX07_13995"/>
<keyword evidence="7 14" id="KW-0418">Kinase</keyword>
<dbReference type="SUPFAM" id="SSF47384">
    <property type="entry name" value="Homodimeric domain of signal transducing histidine kinase"/>
    <property type="match status" value="1"/>
</dbReference>
<evidence type="ECO:0000256" key="5">
    <source>
        <dbReference type="ARBA" id="ARBA00022679"/>
    </source>
</evidence>
<dbReference type="OrthoDB" id="112712at2"/>
<dbReference type="SMART" id="SM00304">
    <property type="entry name" value="HAMP"/>
    <property type="match status" value="1"/>
</dbReference>
<protein>
    <recommendedName>
        <fullName evidence="3">histidine kinase</fullName>
        <ecNumber evidence="3">2.7.13.3</ecNumber>
    </recommendedName>
</protein>
<dbReference type="CDD" id="cd06225">
    <property type="entry name" value="HAMP"/>
    <property type="match status" value="1"/>
</dbReference>
<evidence type="ECO:0000256" key="10">
    <source>
        <dbReference type="ARBA" id="ARBA00023136"/>
    </source>
</evidence>
<dbReference type="InterPro" id="IPR036890">
    <property type="entry name" value="HATPase_C_sf"/>
</dbReference>
<dbReference type="InterPro" id="IPR005467">
    <property type="entry name" value="His_kinase_dom"/>
</dbReference>
<keyword evidence="15" id="KW-1185">Reference proteome</keyword>
<dbReference type="AlphaFoldDB" id="A0A1W1WE39"/>
<keyword evidence="8 11" id="KW-1133">Transmembrane helix</keyword>
<dbReference type="Gene3D" id="6.10.340.10">
    <property type="match status" value="1"/>
</dbReference>
<reference evidence="15" key="1">
    <citation type="submission" date="2017-04" db="EMBL/GenBank/DDBJ databases">
        <authorList>
            <person name="Varghese N."/>
            <person name="Submissions S."/>
        </authorList>
    </citation>
    <scope>NUCLEOTIDE SEQUENCE [LARGE SCALE GENOMIC DNA]</scope>
    <source>
        <strain evidence="15">DSM 9293</strain>
    </source>
</reference>
<dbReference type="GO" id="GO:0000155">
    <property type="term" value="F:phosphorelay sensor kinase activity"/>
    <property type="evidence" value="ECO:0007669"/>
    <property type="project" value="InterPro"/>
</dbReference>
<dbReference type="EC" id="2.7.13.3" evidence="3"/>
<dbReference type="InterPro" id="IPR050428">
    <property type="entry name" value="TCS_sensor_his_kinase"/>
</dbReference>
<dbReference type="InterPro" id="IPR003594">
    <property type="entry name" value="HATPase_dom"/>
</dbReference>
<keyword evidence="4" id="KW-0597">Phosphoprotein</keyword>
<proteinExistence type="predicted"/>
<evidence type="ECO:0000256" key="2">
    <source>
        <dbReference type="ARBA" id="ARBA00004370"/>
    </source>
</evidence>
<dbReference type="InterPro" id="IPR036097">
    <property type="entry name" value="HisK_dim/P_sf"/>
</dbReference>
<evidence type="ECO:0000256" key="1">
    <source>
        <dbReference type="ARBA" id="ARBA00000085"/>
    </source>
</evidence>
<dbReference type="PANTHER" id="PTHR45436">
    <property type="entry name" value="SENSOR HISTIDINE KINASE YKOH"/>
    <property type="match status" value="1"/>
</dbReference>
<dbReference type="SUPFAM" id="SSF158472">
    <property type="entry name" value="HAMP domain-like"/>
    <property type="match status" value="1"/>
</dbReference>
<name>A0A1W1WE39_SULTA</name>
<feature type="domain" description="HAMP" evidence="13">
    <location>
        <begin position="200"/>
        <end position="245"/>
    </location>
</feature>
<comment type="catalytic activity">
    <reaction evidence="1">
        <text>ATP + protein L-histidine = ADP + protein N-phospho-L-histidine.</text>
        <dbReference type="EC" id="2.7.13.3"/>
    </reaction>
</comment>
<evidence type="ECO:0000313" key="15">
    <source>
        <dbReference type="Proteomes" id="UP000192660"/>
    </source>
</evidence>
<dbReference type="EMBL" id="FWWY01000001">
    <property type="protein sequence ID" value="SMC03993.1"/>
    <property type="molecule type" value="Genomic_DNA"/>
</dbReference>
<dbReference type="Pfam" id="PF00512">
    <property type="entry name" value="HisKA"/>
    <property type="match status" value="1"/>
</dbReference>
<dbReference type="PROSITE" id="PS50109">
    <property type="entry name" value="HIS_KIN"/>
    <property type="match status" value="1"/>
</dbReference>
<evidence type="ECO:0000256" key="3">
    <source>
        <dbReference type="ARBA" id="ARBA00012438"/>
    </source>
</evidence>
<dbReference type="Pfam" id="PF00672">
    <property type="entry name" value="HAMP"/>
    <property type="match status" value="1"/>
</dbReference>
<keyword evidence="5" id="KW-0808">Transferase</keyword>
<feature type="domain" description="Histidine kinase" evidence="12">
    <location>
        <begin position="253"/>
        <end position="459"/>
    </location>
</feature>
<evidence type="ECO:0000256" key="7">
    <source>
        <dbReference type="ARBA" id="ARBA00022777"/>
    </source>
</evidence>
<dbReference type="RefSeq" id="WP_084661138.1">
    <property type="nucleotide sequence ID" value="NZ_FWWY01000001.1"/>
</dbReference>
<dbReference type="Pfam" id="PF02518">
    <property type="entry name" value="HATPase_c"/>
    <property type="match status" value="1"/>
</dbReference>
<dbReference type="Gene3D" id="1.10.287.130">
    <property type="match status" value="1"/>
</dbReference>
<dbReference type="PRINTS" id="PR00344">
    <property type="entry name" value="BCTRLSENSOR"/>
</dbReference>
<organism evidence="14 15">
    <name type="scientific">Sulfobacillus thermosulfidooxidans (strain DSM 9293 / VKM B-1269 / AT-1)</name>
    <dbReference type="NCBI Taxonomy" id="929705"/>
    <lineage>
        <taxon>Bacteria</taxon>
        <taxon>Bacillati</taxon>
        <taxon>Bacillota</taxon>
        <taxon>Clostridia</taxon>
        <taxon>Eubacteriales</taxon>
        <taxon>Clostridiales Family XVII. Incertae Sedis</taxon>
        <taxon>Sulfobacillus</taxon>
    </lineage>
</organism>
<evidence type="ECO:0000256" key="4">
    <source>
        <dbReference type="ARBA" id="ARBA00022553"/>
    </source>
</evidence>
<dbReference type="GO" id="GO:0005886">
    <property type="term" value="C:plasma membrane"/>
    <property type="evidence" value="ECO:0007669"/>
    <property type="project" value="TreeGrafter"/>
</dbReference>
<dbReference type="InterPro" id="IPR003660">
    <property type="entry name" value="HAMP_dom"/>
</dbReference>
<evidence type="ECO:0000256" key="11">
    <source>
        <dbReference type="SAM" id="Phobius"/>
    </source>
</evidence>
<sequence length="460" mass="49928">MGLAGRLTVSLIAALLVVFVLLGGSLVLNLSHHLVLQALDEAQTTARQSARLASDSGVKGQHLSLNDPGMVAAAEGRSTLYLQVSQGKNIVQRSSNLSTATLPLQPLSPRLLHWGQIPLWGSSAPLITLPQGPAVLAWAPIWQQGQKIGEIEAAVSLQGTLNAIQTVGQGLLGVGITALVLASLVSALLVYRSYARVRWLKNAVAQIRSGNDLAQRLIVVGPHDEVYDLAKAFNHMVNQLDESFQRQRLVVAHASHQLRTPIATAIGYANMLRNWGQTEPDLVAEGLEVIHEQLERLHRTIEAVLKLAEAEDAKDLKREAIVLGPYLATWVISQTIPVELDGEPHVTVNFHPDMFAELLNIFCENARRYGGLSPQLRIQWELDIKMSRVILTLTDNGPGFPVDLLPHLFHPFVKHTESPGSGLGLALARTIVERHGGRIFATNSPYGGAQITIVLPQLAS</sequence>
<gene>
    <name evidence="14" type="ORF">SAMN00768000_1395</name>
</gene>
<dbReference type="PROSITE" id="PS50885">
    <property type="entry name" value="HAMP"/>
    <property type="match status" value="1"/>
</dbReference>
<evidence type="ECO:0000256" key="6">
    <source>
        <dbReference type="ARBA" id="ARBA00022692"/>
    </source>
</evidence>
<dbReference type="SMART" id="SM00388">
    <property type="entry name" value="HisKA"/>
    <property type="match status" value="1"/>
</dbReference>
<evidence type="ECO:0000313" key="14">
    <source>
        <dbReference type="EMBL" id="SMC03993.1"/>
    </source>
</evidence>
<dbReference type="SUPFAM" id="SSF55874">
    <property type="entry name" value="ATPase domain of HSP90 chaperone/DNA topoisomerase II/histidine kinase"/>
    <property type="match status" value="1"/>
</dbReference>
<keyword evidence="9" id="KW-0902">Two-component regulatory system</keyword>
<dbReference type="Gene3D" id="3.30.565.10">
    <property type="entry name" value="Histidine kinase-like ATPase, C-terminal domain"/>
    <property type="match status" value="1"/>
</dbReference>
<evidence type="ECO:0000259" key="13">
    <source>
        <dbReference type="PROSITE" id="PS50885"/>
    </source>
</evidence>
<accession>A0A1W1WE39</accession>
<comment type="subcellular location">
    <subcellularLocation>
        <location evidence="2">Membrane</location>
    </subcellularLocation>
</comment>
<evidence type="ECO:0000256" key="9">
    <source>
        <dbReference type="ARBA" id="ARBA00023012"/>
    </source>
</evidence>
<dbReference type="CDD" id="cd00082">
    <property type="entry name" value="HisKA"/>
    <property type="match status" value="1"/>
</dbReference>
<keyword evidence="10 11" id="KW-0472">Membrane</keyword>
<dbReference type="PANTHER" id="PTHR45436:SF5">
    <property type="entry name" value="SENSOR HISTIDINE KINASE TRCS"/>
    <property type="match status" value="1"/>
</dbReference>
<dbReference type="InterPro" id="IPR003661">
    <property type="entry name" value="HisK_dim/P_dom"/>
</dbReference>
<dbReference type="InterPro" id="IPR004358">
    <property type="entry name" value="Sig_transdc_His_kin-like_C"/>
</dbReference>